<feature type="transmembrane region" description="Helical" evidence="8">
    <location>
        <begin position="133"/>
        <end position="154"/>
    </location>
</feature>
<dbReference type="PANTHER" id="PTHR32024:SF1">
    <property type="entry name" value="KTR SYSTEM POTASSIUM UPTAKE PROTEIN B"/>
    <property type="match status" value="1"/>
</dbReference>
<feature type="transmembrane region" description="Helical" evidence="8">
    <location>
        <begin position="357"/>
        <end position="379"/>
    </location>
</feature>
<gene>
    <name evidence="9" type="ORF">EV01_1943</name>
</gene>
<feature type="transmembrane region" description="Helical" evidence="8">
    <location>
        <begin position="21"/>
        <end position="42"/>
    </location>
</feature>
<evidence type="ECO:0000256" key="7">
    <source>
        <dbReference type="ARBA" id="ARBA00023136"/>
    </source>
</evidence>
<dbReference type="InterPro" id="IPR003445">
    <property type="entry name" value="Cat_transpt"/>
</dbReference>
<evidence type="ECO:0000256" key="1">
    <source>
        <dbReference type="ARBA" id="ARBA00004651"/>
    </source>
</evidence>
<evidence type="ECO:0000256" key="2">
    <source>
        <dbReference type="ARBA" id="ARBA00022448"/>
    </source>
</evidence>
<evidence type="ECO:0000313" key="10">
    <source>
        <dbReference type="Proteomes" id="UP000030481"/>
    </source>
</evidence>
<feature type="transmembrane region" description="Helical" evidence="8">
    <location>
        <begin position="197"/>
        <end position="216"/>
    </location>
</feature>
<proteinExistence type="predicted"/>
<evidence type="ECO:0000256" key="4">
    <source>
        <dbReference type="ARBA" id="ARBA00022692"/>
    </source>
</evidence>
<feature type="transmembrane region" description="Helical" evidence="8">
    <location>
        <begin position="391"/>
        <end position="411"/>
    </location>
</feature>
<feature type="transmembrane region" description="Helical" evidence="8">
    <location>
        <begin position="237"/>
        <end position="255"/>
    </location>
</feature>
<keyword evidence="6" id="KW-0406">Ion transport</keyword>
<comment type="caution">
    <text evidence="9">The sequence shown here is derived from an EMBL/GenBank/DDBJ whole genome shotgun (WGS) entry which is preliminary data.</text>
</comment>
<dbReference type="GO" id="GO:0005886">
    <property type="term" value="C:plasma membrane"/>
    <property type="evidence" value="ECO:0007669"/>
    <property type="project" value="UniProtKB-SubCell"/>
</dbReference>
<accession>A0A0A2AXZ4</accession>
<dbReference type="GO" id="GO:0030001">
    <property type="term" value="P:metal ion transport"/>
    <property type="evidence" value="ECO:0007669"/>
    <property type="project" value="UniProtKB-ARBA"/>
</dbReference>
<protein>
    <submittedName>
        <fullName evidence="9">Potassium uptake protein TrkH</fullName>
    </submittedName>
</protein>
<feature type="transmembrane region" description="Helical" evidence="8">
    <location>
        <begin position="48"/>
        <end position="69"/>
    </location>
</feature>
<comment type="subcellular location">
    <subcellularLocation>
        <location evidence="1">Cell membrane</location>
        <topology evidence="1">Multi-pass membrane protein</topology>
    </subcellularLocation>
</comment>
<feature type="transmembrane region" description="Helical" evidence="8">
    <location>
        <begin position="423"/>
        <end position="447"/>
    </location>
</feature>
<dbReference type="GO" id="GO:0008324">
    <property type="term" value="F:monoatomic cation transmembrane transporter activity"/>
    <property type="evidence" value="ECO:0007669"/>
    <property type="project" value="InterPro"/>
</dbReference>
<dbReference type="PANTHER" id="PTHR32024">
    <property type="entry name" value="TRK SYSTEM POTASSIUM UPTAKE PROTEIN TRKG-RELATED"/>
    <property type="match status" value="1"/>
</dbReference>
<evidence type="ECO:0000256" key="5">
    <source>
        <dbReference type="ARBA" id="ARBA00022989"/>
    </source>
</evidence>
<feature type="transmembrane region" description="Helical" evidence="8">
    <location>
        <begin position="81"/>
        <end position="105"/>
    </location>
</feature>
<keyword evidence="7 8" id="KW-0472">Membrane</keyword>
<reference evidence="10" key="1">
    <citation type="journal article" date="2014" name="Sci. Data">
        <title>Genomes of diverse isolates of the marine cyanobacterium Prochlorococcus.</title>
        <authorList>
            <person name="Biller S."/>
            <person name="Berube P."/>
            <person name="Thompson J."/>
            <person name="Kelly L."/>
            <person name="Roggensack S."/>
            <person name="Awad L."/>
            <person name="Roache-Johnson K."/>
            <person name="Ding H."/>
            <person name="Giovannoni S.J."/>
            <person name="Moore L.R."/>
            <person name="Chisholm S.W."/>
        </authorList>
    </citation>
    <scope>NUCLEOTIDE SEQUENCE [LARGE SCALE GENOMIC DNA]</scope>
</reference>
<evidence type="ECO:0000256" key="3">
    <source>
        <dbReference type="ARBA" id="ARBA00022475"/>
    </source>
</evidence>
<sequence length="467" mass="51445">MKFTSNVYRLKDSYRKLSVPQFTIVTGLVIIFFGTLILSSPLCSSSKVGLWEAFFTSASAITVTGLTIIDIGVDLTFFGQVFLALMLLSGGLGLMAITTFLQGFVVKGTKLRTRLDKGKTLDEFGVGGIGRTFQSIAITATCIISLGAIVLYSFGFVDIQNNWERLWSSIFHSISAYNNAGFSLWTNSLQDYRTNSLVNIVFVFLIVMGGLGWRVIDDIWSHKKNLSYRKLSLHSRLVIRTSLSLILFGSLGFFITESLLNSQFFNDLNLFERLLSSIFETVSARTAGFTNFPISLNSISDTGLLLLMTLMFIGASTGGTGGGIKTTTFIALMAATRSTLRGQKDVIISNRLISDKVILKAVGITVGSLLFVILMAMLLSTTNSFIEKESFTFLEILFTCISAFATVGFDIGLTAKLNHFGQFILILGMFVGRLGILLLLSALWQALYKSRIDRQKRIGYPRADLYV</sequence>
<dbReference type="Proteomes" id="UP000030481">
    <property type="component" value="Unassembled WGS sequence"/>
</dbReference>
<evidence type="ECO:0000256" key="6">
    <source>
        <dbReference type="ARBA" id="ARBA00023065"/>
    </source>
</evidence>
<dbReference type="AlphaFoldDB" id="A0A0A2AXZ4"/>
<dbReference type="EMBL" id="JNAR01000017">
    <property type="protein sequence ID" value="KGG06738.1"/>
    <property type="molecule type" value="Genomic_DNA"/>
</dbReference>
<evidence type="ECO:0000256" key="8">
    <source>
        <dbReference type="SAM" id="Phobius"/>
    </source>
</evidence>
<keyword evidence="2" id="KW-0813">Transport</keyword>
<evidence type="ECO:0000313" key="9">
    <source>
        <dbReference type="EMBL" id="KGG06738.1"/>
    </source>
</evidence>
<dbReference type="Pfam" id="PF02386">
    <property type="entry name" value="TrkH"/>
    <property type="match status" value="1"/>
</dbReference>
<dbReference type="RefSeq" id="WP_032516828.1">
    <property type="nucleotide sequence ID" value="NZ_JNAR01000017.1"/>
</dbReference>
<feature type="transmembrane region" description="Helical" evidence="8">
    <location>
        <begin position="303"/>
        <end position="336"/>
    </location>
</feature>
<name>A0A0A2AXZ4_PROMR</name>
<organism evidence="9 10">
    <name type="scientific">Prochlorococcus marinus str. MIT 9401</name>
    <dbReference type="NCBI Taxonomy" id="167551"/>
    <lineage>
        <taxon>Bacteria</taxon>
        <taxon>Bacillati</taxon>
        <taxon>Cyanobacteriota</taxon>
        <taxon>Cyanophyceae</taxon>
        <taxon>Synechococcales</taxon>
        <taxon>Prochlorococcaceae</taxon>
        <taxon>Prochlorococcus</taxon>
    </lineage>
</organism>
<keyword evidence="3" id="KW-1003">Cell membrane</keyword>
<keyword evidence="4 8" id="KW-0812">Transmembrane</keyword>
<keyword evidence="5 8" id="KW-1133">Transmembrane helix</keyword>